<dbReference type="PATRIC" id="fig|1449350.3.peg.255"/>
<keyword evidence="3" id="KW-1003">Cell membrane</keyword>
<evidence type="ECO:0000259" key="10">
    <source>
        <dbReference type="Pfam" id="PF02397"/>
    </source>
</evidence>
<evidence type="ECO:0000313" key="11">
    <source>
        <dbReference type="EMBL" id="ETX16493.1"/>
    </source>
</evidence>
<evidence type="ECO:0000256" key="8">
    <source>
        <dbReference type="ARBA" id="ARBA00023169"/>
    </source>
</evidence>
<evidence type="ECO:0000256" key="3">
    <source>
        <dbReference type="ARBA" id="ARBA00022475"/>
    </source>
</evidence>
<organism evidence="11 12">
    <name type="scientific">Roseivivax halodurans JCM 10272</name>
    <dbReference type="NCBI Taxonomy" id="1449350"/>
    <lineage>
        <taxon>Bacteria</taxon>
        <taxon>Pseudomonadati</taxon>
        <taxon>Pseudomonadota</taxon>
        <taxon>Alphaproteobacteria</taxon>
        <taxon>Rhodobacterales</taxon>
        <taxon>Roseobacteraceae</taxon>
        <taxon>Roseivivax</taxon>
    </lineage>
</organism>
<keyword evidence="7 9" id="KW-0472">Membrane</keyword>
<dbReference type="InterPro" id="IPR003362">
    <property type="entry name" value="Bact_transf"/>
</dbReference>
<evidence type="ECO:0000256" key="1">
    <source>
        <dbReference type="ARBA" id="ARBA00004236"/>
    </source>
</evidence>
<comment type="subcellular location">
    <subcellularLocation>
        <location evidence="1">Cell membrane</location>
    </subcellularLocation>
</comment>
<evidence type="ECO:0000313" key="12">
    <source>
        <dbReference type="Proteomes" id="UP000022447"/>
    </source>
</evidence>
<dbReference type="EMBL" id="JALZ01000001">
    <property type="protein sequence ID" value="ETX16493.1"/>
    <property type="molecule type" value="Genomic_DNA"/>
</dbReference>
<dbReference type="PANTHER" id="PTHR30576:SF4">
    <property type="entry name" value="UNDECAPRENYL-PHOSPHATE GALACTOSE PHOSPHOTRANSFERASE"/>
    <property type="match status" value="1"/>
</dbReference>
<dbReference type="GO" id="GO:0005886">
    <property type="term" value="C:plasma membrane"/>
    <property type="evidence" value="ECO:0007669"/>
    <property type="project" value="UniProtKB-SubCell"/>
</dbReference>
<evidence type="ECO:0000256" key="5">
    <source>
        <dbReference type="ARBA" id="ARBA00022692"/>
    </source>
</evidence>
<keyword evidence="8" id="KW-0270">Exopolysaccharide synthesis</keyword>
<comment type="caution">
    <text evidence="11">The sequence shown here is derived from an EMBL/GenBank/DDBJ whole genome shotgun (WGS) entry which is preliminary data.</text>
</comment>
<comment type="similarity">
    <text evidence="2">Belongs to the bacterial sugar transferase family.</text>
</comment>
<dbReference type="Pfam" id="PF02397">
    <property type="entry name" value="Bac_transf"/>
    <property type="match status" value="1"/>
</dbReference>
<proteinExistence type="inferred from homology"/>
<dbReference type="GO" id="GO:0000271">
    <property type="term" value="P:polysaccharide biosynthetic process"/>
    <property type="evidence" value="ECO:0007669"/>
    <property type="project" value="UniProtKB-KW"/>
</dbReference>
<dbReference type="GO" id="GO:0016780">
    <property type="term" value="F:phosphotransferase activity, for other substituted phosphate groups"/>
    <property type="evidence" value="ECO:0007669"/>
    <property type="project" value="TreeGrafter"/>
</dbReference>
<reference evidence="11 12" key="1">
    <citation type="submission" date="2014-01" db="EMBL/GenBank/DDBJ databases">
        <title>Roseivivax halodurans JCM 10272 Genome Sequencing.</title>
        <authorList>
            <person name="Lai Q."/>
            <person name="Li G."/>
            <person name="Shao Z."/>
        </authorList>
    </citation>
    <scope>NUCLEOTIDE SEQUENCE [LARGE SCALE GENOMIC DNA]</scope>
    <source>
        <strain evidence="11 12">JCM 10272</strain>
    </source>
</reference>
<sequence>MHLDTLEQQRLERSAAPLGGVAKRSFDIGFAILAILAFSGVMLVVAVITKLCSPGPIFFVHERVGHGGRTFACLKFRTMVVDADERLKEHLRDNIAARREFEADSKLKNDPRIIPVVGKLLRSTSLDEVPQFFNVLVGHMSIVGPRPITRAELERYDTAKSDYLATRPGITGLWQVSGRSNISFDRRVKIDATYVRHWSFRQDLEIVCKTPRAVMWRDGAC</sequence>
<keyword evidence="12" id="KW-1185">Reference proteome</keyword>
<dbReference type="STRING" id="1449350.OCH239_01260"/>
<gene>
    <name evidence="11" type="ORF">OCH239_01260</name>
</gene>
<keyword evidence="6 9" id="KW-1133">Transmembrane helix</keyword>
<accession>X7EMW9</accession>
<keyword evidence="4" id="KW-0808">Transferase</keyword>
<feature type="domain" description="Bacterial sugar transferase" evidence="10">
    <location>
        <begin position="23"/>
        <end position="215"/>
    </location>
</feature>
<keyword evidence="5 9" id="KW-0812">Transmembrane</keyword>
<evidence type="ECO:0000256" key="7">
    <source>
        <dbReference type="ARBA" id="ARBA00023136"/>
    </source>
</evidence>
<evidence type="ECO:0000256" key="2">
    <source>
        <dbReference type="ARBA" id="ARBA00006464"/>
    </source>
</evidence>
<dbReference type="AlphaFoldDB" id="X7EMW9"/>
<dbReference type="Proteomes" id="UP000022447">
    <property type="component" value="Unassembled WGS sequence"/>
</dbReference>
<evidence type="ECO:0000256" key="4">
    <source>
        <dbReference type="ARBA" id="ARBA00022679"/>
    </source>
</evidence>
<name>X7EMW9_9RHOB</name>
<feature type="transmembrane region" description="Helical" evidence="9">
    <location>
        <begin position="28"/>
        <end position="48"/>
    </location>
</feature>
<evidence type="ECO:0000256" key="9">
    <source>
        <dbReference type="SAM" id="Phobius"/>
    </source>
</evidence>
<dbReference type="PANTHER" id="PTHR30576">
    <property type="entry name" value="COLANIC BIOSYNTHESIS UDP-GLUCOSE LIPID CARRIER TRANSFERASE"/>
    <property type="match status" value="1"/>
</dbReference>
<dbReference type="OrthoDB" id="9808602at2"/>
<dbReference type="RefSeq" id="WP_037257482.1">
    <property type="nucleotide sequence ID" value="NZ_JALZ01000001.1"/>
</dbReference>
<protein>
    <submittedName>
        <fullName evidence="11">Exopolysaccharide biosynthesis protein</fullName>
    </submittedName>
</protein>
<dbReference type="eggNOG" id="COG2148">
    <property type="taxonomic scope" value="Bacteria"/>
</dbReference>
<evidence type="ECO:0000256" key="6">
    <source>
        <dbReference type="ARBA" id="ARBA00022989"/>
    </source>
</evidence>